<dbReference type="Gene3D" id="3.20.20.300">
    <property type="entry name" value="Glycoside hydrolase, family 3, N-terminal domain"/>
    <property type="match status" value="2"/>
</dbReference>
<dbReference type="SUPFAM" id="SSF52279">
    <property type="entry name" value="Beta-D-glucan exohydrolase, C-terminal domain"/>
    <property type="match status" value="1"/>
</dbReference>
<reference evidence="6" key="1">
    <citation type="submission" date="2020-05" db="EMBL/GenBank/DDBJ databases">
        <title>WGS assembly of Panicum virgatum.</title>
        <authorList>
            <person name="Lovell J.T."/>
            <person name="Jenkins J."/>
            <person name="Shu S."/>
            <person name="Juenger T.E."/>
            <person name="Schmutz J."/>
        </authorList>
    </citation>
    <scope>NUCLEOTIDE SEQUENCE</scope>
    <source>
        <strain evidence="6">AP13</strain>
    </source>
</reference>
<dbReference type="GO" id="GO:0009251">
    <property type="term" value="P:glucan catabolic process"/>
    <property type="evidence" value="ECO:0007669"/>
    <property type="project" value="TreeGrafter"/>
</dbReference>
<keyword evidence="1" id="KW-0378">Hydrolase</keyword>
<dbReference type="GO" id="GO:0008422">
    <property type="term" value="F:beta-glucosidase activity"/>
    <property type="evidence" value="ECO:0007669"/>
    <property type="project" value="TreeGrafter"/>
</dbReference>
<dbReference type="PANTHER" id="PTHR30620">
    <property type="entry name" value="PERIPLASMIC BETA-GLUCOSIDASE-RELATED"/>
    <property type="match status" value="1"/>
</dbReference>
<feature type="chain" id="PRO_5035823249" evidence="3">
    <location>
        <begin position="22"/>
        <end position="558"/>
    </location>
</feature>
<comment type="caution">
    <text evidence="6">The sequence shown here is derived from an EMBL/GenBank/DDBJ whole genome shotgun (WGS) entry which is preliminary data.</text>
</comment>
<evidence type="ECO:0000256" key="1">
    <source>
        <dbReference type="ARBA" id="ARBA00022801"/>
    </source>
</evidence>
<feature type="signal peptide" evidence="3">
    <location>
        <begin position="1"/>
        <end position="21"/>
    </location>
</feature>
<protein>
    <submittedName>
        <fullName evidence="6">Uncharacterized protein</fullName>
    </submittedName>
</protein>
<gene>
    <name evidence="6" type="ORF">PVAP13_9KG465464</name>
</gene>
<evidence type="ECO:0000256" key="2">
    <source>
        <dbReference type="ARBA" id="ARBA00023295"/>
    </source>
</evidence>
<evidence type="ECO:0000313" key="6">
    <source>
        <dbReference type="EMBL" id="KAG2545887.1"/>
    </source>
</evidence>
<keyword evidence="2" id="KW-0326">Glycosidase</keyword>
<dbReference type="Gene3D" id="3.40.50.1700">
    <property type="entry name" value="Glycoside hydrolase family 3 C-terminal domain"/>
    <property type="match status" value="1"/>
</dbReference>
<dbReference type="Pfam" id="PF01915">
    <property type="entry name" value="Glyco_hydro_3_C"/>
    <property type="match status" value="1"/>
</dbReference>
<proteinExistence type="predicted"/>
<name>A0A8T0N9J4_PANVG</name>
<accession>A0A8T0N9J4</accession>
<dbReference type="InterPro" id="IPR002772">
    <property type="entry name" value="Glyco_hydro_3_C"/>
</dbReference>
<dbReference type="EMBL" id="CM029053">
    <property type="protein sequence ID" value="KAG2545887.1"/>
    <property type="molecule type" value="Genomic_DNA"/>
</dbReference>
<dbReference type="FunFam" id="3.40.50.1700:FF:000002">
    <property type="entry name" value="Glycosyl hydrolase family protein"/>
    <property type="match status" value="1"/>
</dbReference>
<organism evidence="6 7">
    <name type="scientific">Panicum virgatum</name>
    <name type="common">Blackwell switchgrass</name>
    <dbReference type="NCBI Taxonomy" id="38727"/>
    <lineage>
        <taxon>Eukaryota</taxon>
        <taxon>Viridiplantae</taxon>
        <taxon>Streptophyta</taxon>
        <taxon>Embryophyta</taxon>
        <taxon>Tracheophyta</taxon>
        <taxon>Spermatophyta</taxon>
        <taxon>Magnoliopsida</taxon>
        <taxon>Liliopsida</taxon>
        <taxon>Poales</taxon>
        <taxon>Poaceae</taxon>
        <taxon>PACMAD clade</taxon>
        <taxon>Panicoideae</taxon>
        <taxon>Panicodae</taxon>
        <taxon>Paniceae</taxon>
        <taxon>Panicinae</taxon>
        <taxon>Panicum</taxon>
        <taxon>Panicum sect. Hiantes</taxon>
    </lineage>
</organism>
<evidence type="ECO:0000313" key="7">
    <source>
        <dbReference type="Proteomes" id="UP000823388"/>
    </source>
</evidence>
<feature type="domain" description="Glycoside hydrolase family 3 C-terminal" evidence="5">
    <location>
        <begin position="345"/>
        <end position="553"/>
    </location>
</feature>
<dbReference type="AlphaFoldDB" id="A0A8T0N9J4"/>
<keyword evidence="3" id="KW-0732">Signal</keyword>
<dbReference type="Proteomes" id="UP000823388">
    <property type="component" value="Chromosome 9K"/>
</dbReference>
<dbReference type="InterPro" id="IPR001764">
    <property type="entry name" value="Glyco_hydro_3_N"/>
</dbReference>
<dbReference type="InterPro" id="IPR036962">
    <property type="entry name" value="Glyco_hydro_3_N_sf"/>
</dbReference>
<dbReference type="InterPro" id="IPR051915">
    <property type="entry name" value="Cellulose_Degrad_GH3"/>
</dbReference>
<dbReference type="InterPro" id="IPR017853">
    <property type="entry name" value="GH"/>
</dbReference>
<dbReference type="PRINTS" id="PR00133">
    <property type="entry name" value="GLHYDRLASE3"/>
</dbReference>
<evidence type="ECO:0000256" key="3">
    <source>
        <dbReference type="SAM" id="SignalP"/>
    </source>
</evidence>
<dbReference type="SUPFAM" id="SSF51445">
    <property type="entry name" value="(Trans)glycosidases"/>
    <property type="match status" value="1"/>
</dbReference>
<dbReference type="PANTHER" id="PTHR30620:SF120">
    <property type="entry name" value="GLYCOSYL HYDROLASE FAMILY 3 N TERMINAL DOMAIN CONTAINING PROTEIN, EXPRESSED"/>
    <property type="match status" value="1"/>
</dbReference>
<dbReference type="InterPro" id="IPR036881">
    <property type="entry name" value="Glyco_hydro_3_C_sf"/>
</dbReference>
<feature type="domain" description="Glycoside hydrolase family 3 N-terminal" evidence="4">
    <location>
        <begin position="45"/>
        <end position="272"/>
    </location>
</feature>
<sequence>MATFHKITLVLIFCLVTLGRSEYLKYKDPKQPVAVRVKDLLSRMTLAEKIGQMTQIELKNATADVLAKFFIGSVLSGGGTVPAPQASAQAWASTVTELQKGALSTSLGIPFIYGIDAVHGHNNAYKATIFPHNVGLGATRDPDLVKRIGEATALEVRATGIQYVFAPCIAVCRDPRWGRCYESYSEDPKIVQSMTSLISGLQGEVPANDVGRPYVAGSKNVAACAKHYVGDGGTYLGINENNTIIDTHGLLSIHMPPYYNSIIRGVSTVMIMVPYKYPEFIDDLTTQVQNKVIPMSRIDDAVYRILRVKFSMGLFESPYPDPSLAGELGKQEHRDLAREAVRKSLVLLKNGKSSYTPLLPLPKKAGKILVAGSHADNLGNQCGGWTISWQGQPGNNITAGTTILSGIKAAVDPSTQVVYSESPDSTVLADKYDYAVVVVGEPPYAETQGDNLNLTIPAPGPSVIQSVCKATKCVVVLISGRPLVVEPYLGDMDAFVAAWLPGSEGQGVADVLFGDYGFTGKLSRTWFKSVDQLPMNVGDAHYDPLFPFGFGLTTKAAK</sequence>
<keyword evidence="7" id="KW-1185">Reference proteome</keyword>
<evidence type="ECO:0000259" key="4">
    <source>
        <dbReference type="Pfam" id="PF00933"/>
    </source>
</evidence>
<dbReference type="Pfam" id="PF00933">
    <property type="entry name" value="Glyco_hydro_3"/>
    <property type="match status" value="1"/>
</dbReference>
<evidence type="ECO:0000259" key="5">
    <source>
        <dbReference type="Pfam" id="PF01915"/>
    </source>
</evidence>